<proteinExistence type="predicted"/>
<dbReference type="Proteomes" id="UP000054007">
    <property type="component" value="Unassembled WGS sequence"/>
</dbReference>
<feature type="compositionally biased region" description="Basic and acidic residues" evidence="1">
    <location>
        <begin position="60"/>
        <end position="74"/>
    </location>
</feature>
<protein>
    <submittedName>
        <fullName evidence="2">Uncharacterized protein</fullName>
    </submittedName>
</protein>
<evidence type="ECO:0000313" key="2">
    <source>
        <dbReference type="EMBL" id="KIY60539.1"/>
    </source>
</evidence>
<dbReference type="EMBL" id="KN881564">
    <property type="protein sequence ID" value="KIY60539.1"/>
    <property type="molecule type" value="Genomic_DNA"/>
</dbReference>
<evidence type="ECO:0000313" key="3">
    <source>
        <dbReference type="Proteomes" id="UP000054007"/>
    </source>
</evidence>
<gene>
    <name evidence="2" type="ORF">CYLTODRAFT_460736</name>
</gene>
<feature type="compositionally biased region" description="Gly residues" evidence="1">
    <location>
        <begin position="36"/>
        <end position="49"/>
    </location>
</feature>
<feature type="compositionally biased region" description="Polar residues" evidence="1">
    <location>
        <begin position="89"/>
        <end position="100"/>
    </location>
</feature>
<sequence length="156" mass="17056">MGGPPRYAFGDSQAFAGGGDGPATDHKPIPNASGSLVGGIRRGATGDPGGLNRVPGLTDETSHSQYEEQSDGRTRRNGARNDLNADGQPPSNSEGPNPEQNWEFGNDWENEFTPENQEDEIPDEEITHYNLNDEFEPIDNSPQDVDCIRKSLRDFR</sequence>
<accession>A0A0D7ART0</accession>
<keyword evidence="3" id="KW-1185">Reference proteome</keyword>
<organism evidence="2 3">
    <name type="scientific">Cylindrobasidium torrendii FP15055 ss-10</name>
    <dbReference type="NCBI Taxonomy" id="1314674"/>
    <lineage>
        <taxon>Eukaryota</taxon>
        <taxon>Fungi</taxon>
        <taxon>Dikarya</taxon>
        <taxon>Basidiomycota</taxon>
        <taxon>Agaricomycotina</taxon>
        <taxon>Agaricomycetes</taxon>
        <taxon>Agaricomycetidae</taxon>
        <taxon>Agaricales</taxon>
        <taxon>Marasmiineae</taxon>
        <taxon>Physalacriaceae</taxon>
        <taxon>Cylindrobasidium</taxon>
    </lineage>
</organism>
<reference evidence="2 3" key="1">
    <citation type="journal article" date="2015" name="Fungal Genet. Biol.">
        <title>Evolution of novel wood decay mechanisms in Agaricales revealed by the genome sequences of Fistulina hepatica and Cylindrobasidium torrendii.</title>
        <authorList>
            <person name="Floudas D."/>
            <person name="Held B.W."/>
            <person name="Riley R."/>
            <person name="Nagy L.G."/>
            <person name="Koehler G."/>
            <person name="Ransdell A.S."/>
            <person name="Younus H."/>
            <person name="Chow J."/>
            <person name="Chiniquy J."/>
            <person name="Lipzen A."/>
            <person name="Tritt A."/>
            <person name="Sun H."/>
            <person name="Haridas S."/>
            <person name="LaButti K."/>
            <person name="Ohm R.A."/>
            <person name="Kues U."/>
            <person name="Blanchette R.A."/>
            <person name="Grigoriev I.V."/>
            <person name="Minto R.E."/>
            <person name="Hibbett D.S."/>
        </authorList>
    </citation>
    <scope>NUCLEOTIDE SEQUENCE [LARGE SCALE GENOMIC DNA]</scope>
    <source>
        <strain evidence="2 3">FP15055 ss-10</strain>
    </source>
</reference>
<name>A0A0D7ART0_9AGAR</name>
<evidence type="ECO:0000256" key="1">
    <source>
        <dbReference type="SAM" id="MobiDB-lite"/>
    </source>
</evidence>
<feature type="region of interest" description="Disordered" evidence="1">
    <location>
        <begin position="1"/>
        <end position="122"/>
    </location>
</feature>
<feature type="compositionally biased region" description="Acidic residues" evidence="1">
    <location>
        <begin position="106"/>
        <end position="122"/>
    </location>
</feature>
<dbReference type="AlphaFoldDB" id="A0A0D7ART0"/>